<dbReference type="InterPro" id="IPR000620">
    <property type="entry name" value="EamA_dom"/>
</dbReference>
<protein>
    <submittedName>
        <fullName evidence="4">EamA family transporter</fullName>
    </submittedName>
</protein>
<evidence type="ECO:0000259" key="3">
    <source>
        <dbReference type="Pfam" id="PF00892"/>
    </source>
</evidence>
<dbReference type="Proteomes" id="UP001141327">
    <property type="component" value="Unassembled WGS sequence"/>
</dbReference>
<feature type="transmembrane region" description="Helical" evidence="2">
    <location>
        <begin position="103"/>
        <end position="122"/>
    </location>
</feature>
<dbReference type="Pfam" id="PF00892">
    <property type="entry name" value="EamA"/>
    <property type="match status" value="1"/>
</dbReference>
<comment type="caution">
    <text evidence="4">The sequence shown here is derived from an EMBL/GenBank/DDBJ whole genome shotgun (WGS) entry which is preliminary data.</text>
</comment>
<reference evidence="4" key="1">
    <citation type="journal article" date="2022" name="bioRxiv">
        <title>Genomics of Preaxostyla Flagellates Illuminates Evolutionary Transitions and the Path Towards Mitochondrial Loss.</title>
        <authorList>
            <person name="Novak L.V.F."/>
            <person name="Treitli S.C."/>
            <person name="Pyrih J."/>
            <person name="Halakuc P."/>
            <person name="Pipaliya S.V."/>
            <person name="Vacek V."/>
            <person name="Brzon O."/>
            <person name="Soukal P."/>
            <person name="Eme L."/>
            <person name="Dacks J.B."/>
            <person name="Karnkowska A."/>
            <person name="Elias M."/>
            <person name="Hampl V."/>
        </authorList>
    </citation>
    <scope>NUCLEOTIDE SEQUENCE</scope>
    <source>
        <strain evidence="4">RCP-MX</strain>
    </source>
</reference>
<gene>
    <name evidence="4" type="ORF">PAPYR_1355</name>
</gene>
<feature type="transmembrane region" description="Helical" evidence="2">
    <location>
        <begin position="202"/>
        <end position="220"/>
    </location>
</feature>
<evidence type="ECO:0000313" key="5">
    <source>
        <dbReference type="Proteomes" id="UP001141327"/>
    </source>
</evidence>
<feature type="transmembrane region" description="Helical" evidence="2">
    <location>
        <begin position="326"/>
        <end position="347"/>
    </location>
</feature>
<feature type="compositionally biased region" description="Pro residues" evidence="1">
    <location>
        <begin position="456"/>
        <end position="470"/>
    </location>
</feature>
<feature type="transmembrane region" description="Helical" evidence="2">
    <location>
        <begin position="266"/>
        <end position="289"/>
    </location>
</feature>
<dbReference type="SUPFAM" id="SSF103481">
    <property type="entry name" value="Multidrug resistance efflux transporter EmrE"/>
    <property type="match status" value="1"/>
</dbReference>
<name>A0ABQ8UUF6_9EUKA</name>
<organism evidence="4 5">
    <name type="scientific">Paratrimastix pyriformis</name>
    <dbReference type="NCBI Taxonomy" id="342808"/>
    <lineage>
        <taxon>Eukaryota</taxon>
        <taxon>Metamonada</taxon>
        <taxon>Preaxostyla</taxon>
        <taxon>Paratrimastigidae</taxon>
        <taxon>Paratrimastix</taxon>
    </lineage>
</organism>
<accession>A0ABQ8UUF6</accession>
<feature type="transmembrane region" description="Helical" evidence="2">
    <location>
        <begin position="226"/>
        <end position="245"/>
    </location>
</feature>
<proteinExistence type="predicted"/>
<dbReference type="EMBL" id="JAPMOS010000004">
    <property type="protein sequence ID" value="KAJ4462172.1"/>
    <property type="molecule type" value="Genomic_DNA"/>
</dbReference>
<feature type="region of interest" description="Disordered" evidence="1">
    <location>
        <begin position="1"/>
        <end position="21"/>
    </location>
</feature>
<keyword evidence="5" id="KW-1185">Reference proteome</keyword>
<keyword evidence="2" id="KW-1133">Transmembrane helix</keyword>
<feature type="transmembrane region" description="Helical" evidence="2">
    <location>
        <begin position="167"/>
        <end position="190"/>
    </location>
</feature>
<feature type="domain" description="EamA" evidence="3">
    <location>
        <begin position="228"/>
        <end position="368"/>
    </location>
</feature>
<sequence length="470" mass="50590">MPRSFFSDCDEDTHQPVSNAEPSACDKSLAVIHERTPPCAGGGNVGFELGFRRATDGLTLRRRDMHTPGKGHSIFGRHFSFITMPNLASLKETYSKLVINKHFNTALGCLAVVLWSTSFAVSRSIAENLGVYFGGFLRNLLGSGIGLAVGYKKLYVLKTLWKEKKPFLFVCGSNFTLSYIALNIAVGWCINREQTISISTINCVWITCVGGSMGVDQFFYELVNNPGAYFMAVVAAVTWPIYSNYNRRWTGAFRGQPEVKDADITVSVFLFATAVALGIGSIFEFAGGLKLVWSVRGVLELLYNGIFPTYIASLVWDAAMRRGSVVFVSAFSFLAPLIAALTSSLYLGVPFTVSFFIGAVLVMAGGLLSRFGVKEEDSSAKAAPAAPTGSVALPEATPQEIRPILRAEEGMTPSASPDALPTPGRYGTATSEEGLPSGTPAYKAVPDVVFQDHPAPEMPSPPPLKMPTTA</sequence>
<feature type="transmembrane region" description="Helical" evidence="2">
    <location>
        <begin position="301"/>
        <end position="319"/>
    </location>
</feature>
<evidence type="ECO:0000256" key="2">
    <source>
        <dbReference type="SAM" id="Phobius"/>
    </source>
</evidence>
<evidence type="ECO:0000256" key="1">
    <source>
        <dbReference type="SAM" id="MobiDB-lite"/>
    </source>
</evidence>
<keyword evidence="2" id="KW-0472">Membrane</keyword>
<feature type="transmembrane region" description="Helical" evidence="2">
    <location>
        <begin position="353"/>
        <end position="373"/>
    </location>
</feature>
<dbReference type="InterPro" id="IPR037185">
    <property type="entry name" value="EmrE-like"/>
</dbReference>
<feature type="transmembrane region" description="Helical" evidence="2">
    <location>
        <begin position="129"/>
        <end position="151"/>
    </location>
</feature>
<feature type="region of interest" description="Disordered" evidence="1">
    <location>
        <begin position="408"/>
        <end position="470"/>
    </location>
</feature>
<evidence type="ECO:0000313" key="4">
    <source>
        <dbReference type="EMBL" id="KAJ4462172.1"/>
    </source>
</evidence>
<keyword evidence="2" id="KW-0812">Transmembrane</keyword>